<dbReference type="OrthoDB" id="437973at2759"/>
<evidence type="ECO:0000313" key="3">
    <source>
        <dbReference type="Proteomes" id="UP000253664"/>
    </source>
</evidence>
<accession>A0A367L4F5</accession>
<dbReference type="STRING" id="1330021.A0A367L4F5"/>
<feature type="region of interest" description="Disordered" evidence="1">
    <location>
        <begin position="1"/>
        <end position="49"/>
    </location>
</feature>
<evidence type="ECO:0000256" key="1">
    <source>
        <dbReference type="SAM" id="MobiDB-lite"/>
    </source>
</evidence>
<gene>
    <name evidence="2" type="ORF">L249_1454</name>
</gene>
<protein>
    <submittedName>
        <fullName evidence="2">Uncharacterized protein</fullName>
    </submittedName>
</protein>
<proteinExistence type="predicted"/>
<organism evidence="2 3">
    <name type="scientific">Ophiocordyceps polyrhachis-furcata BCC 54312</name>
    <dbReference type="NCBI Taxonomy" id="1330021"/>
    <lineage>
        <taxon>Eukaryota</taxon>
        <taxon>Fungi</taxon>
        <taxon>Dikarya</taxon>
        <taxon>Ascomycota</taxon>
        <taxon>Pezizomycotina</taxon>
        <taxon>Sordariomycetes</taxon>
        <taxon>Hypocreomycetidae</taxon>
        <taxon>Hypocreales</taxon>
        <taxon>Ophiocordycipitaceae</taxon>
        <taxon>Ophiocordyceps</taxon>
    </lineage>
</organism>
<comment type="caution">
    <text evidence="2">The sequence shown here is derived from an EMBL/GenBank/DDBJ whole genome shotgun (WGS) entry which is preliminary data.</text>
</comment>
<name>A0A367L4F5_9HYPO</name>
<reference evidence="2 3" key="1">
    <citation type="journal article" date="2015" name="BMC Genomics">
        <title>Insights from the genome of Ophiocordyceps polyrhachis-furcata to pathogenicity and host specificity in insect fungi.</title>
        <authorList>
            <person name="Wichadakul D."/>
            <person name="Kobmoo N."/>
            <person name="Ingsriswang S."/>
            <person name="Tangphatsornruang S."/>
            <person name="Chantasingh D."/>
            <person name="Luangsa-ard J.J."/>
            <person name="Eurwilaichitr L."/>
        </authorList>
    </citation>
    <scope>NUCLEOTIDE SEQUENCE [LARGE SCALE GENOMIC DNA]</scope>
    <source>
        <strain evidence="2 3">BCC 54312</strain>
    </source>
</reference>
<dbReference type="AlphaFoldDB" id="A0A367L4F5"/>
<evidence type="ECO:0000313" key="2">
    <source>
        <dbReference type="EMBL" id="RCI09297.1"/>
    </source>
</evidence>
<dbReference type="Proteomes" id="UP000253664">
    <property type="component" value="Unassembled WGS sequence"/>
</dbReference>
<sequence length="171" mass="18896">MCAFKPRRGPLQSTPANASAHDRPYVSRPSRSQQLRNPKLVPELTGAIEPPPNKKGIAAAILAEREVQHAKELEDENLEETLKHPPKRLEPAVGYLHATGEILNRRTVVVDEITVDLLAAALRRTNLHIRRHHAGGAARNRMTTIRCSVATAAARRVMTVGILHLRVARMA</sequence>
<keyword evidence="3" id="KW-1185">Reference proteome</keyword>
<dbReference type="EMBL" id="LKCN02000016">
    <property type="protein sequence ID" value="RCI09297.1"/>
    <property type="molecule type" value="Genomic_DNA"/>
</dbReference>